<dbReference type="EMBL" id="CP045652">
    <property type="protein sequence ID" value="QGA25782.1"/>
    <property type="molecule type" value="Genomic_DNA"/>
</dbReference>
<dbReference type="Proteomes" id="UP000326921">
    <property type="component" value="Chromosome"/>
</dbReference>
<reference evidence="5 6" key="1">
    <citation type="submission" date="2019-10" db="EMBL/GenBank/DDBJ databases">
        <authorList>
            <person name="Dong K."/>
        </authorList>
    </citation>
    <scope>NUCLEOTIDE SEQUENCE [LARGE SCALE GENOMIC DNA]</scope>
    <source>
        <strain evidence="6">dk4302</strain>
    </source>
</reference>
<dbReference type="Pfam" id="PF08014">
    <property type="entry name" value="MATCAP"/>
    <property type="match status" value="1"/>
</dbReference>
<comment type="cofactor">
    <cofactor evidence="1">
        <name>Zn(2+)</name>
        <dbReference type="ChEBI" id="CHEBI:29105"/>
    </cofactor>
</comment>
<accession>A0A5Q0QE28</accession>
<keyword evidence="6" id="KW-1185">Reference proteome</keyword>
<dbReference type="GO" id="GO:0006508">
    <property type="term" value="P:proteolysis"/>
    <property type="evidence" value="ECO:0007669"/>
    <property type="project" value="UniProtKB-KW"/>
</dbReference>
<gene>
    <name evidence="5" type="ORF">GFH32_05360</name>
</gene>
<evidence type="ECO:0000256" key="4">
    <source>
        <dbReference type="ARBA" id="ARBA00023049"/>
    </source>
</evidence>
<sequence>MIEKNKPLQSILDAINKRSAIHYQIPNVGKFIFNKIVPYIFIYRVPESGKRDKMLVDLAKTENASMVYKSSDFPLEEWIRPIAQKLAADFGACLLIEVWTAEDGQRDDIEIHVAQKDLLPLAEYLEKNIRMETLEISVGIEKDQHIPHPPETNELFSKKELQNKQILLLGLSIKRNYMDENENILPILMRIYRESLAKSLSRLFFEFLRVYTHLNATAQRINVHQELTPMMVEIDQALAQETKKFDFLLMVTPLNSHEAWLQFKKDKYWKAPKFLYRPMHVDPDLVKRRLYNLRIEDIYDPTMAYIFRDKRAELDSMITMLSDRGKEDFLHGSLQVFGNVSEKLYNSALALLMMTEPEETAKKSDDIISANDFAKMAREEIRYLQKQNAEFNSPVRVREDISGVMVNRGALNISQEYKLTRGRAMALIQHEIGTHVVTYFNGRQQPLNLFSLGVPGYEELQEGLAVLSEYIVNGLNNDRLRIIAARVIAVHHMLLGNTFTDTFDLLVDQYQFLPETAFNLTMRVYRGGGLTKDALYLKGIIELLTYLQEGHEVELLMMGKIRKDYLPIIKDLLQRGVLIPPALIPRYMSEEYKPRWREVIQKGSIFKLVE</sequence>
<dbReference type="RefSeq" id="WP_153510103.1">
    <property type="nucleotide sequence ID" value="NZ_CP045652.1"/>
</dbReference>
<dbReference type="PANTHER" id="PTHR31817:SF0">
    <property type="entry name" value="CHROMOSOME UNDETERMINED SCAFFOLD_67, WHOLE GENOME SHOTGUN SEQUENCE"/>
    <property type="match status" value="1"/>
</dbReference>
<dbReference type="KEGG" id="sphe:GFH32_05360"/>
<keyword evidence="3" id="KW-0378">Hydrolase</keyword>
<name>A0A5Q0QE28_9SPHI</name>
<proteinExistence type="predicted"/>
<evidence type="ECO:0000313" key="5">
    <source>
        <dbReference type="EMBL" id="QGA25782.1"/>
    </source>
</evidence>
<dbReference type="AlphaFoldDB" id="A0A5Q0QE28"/>
<dbReference type="PANTHER" id="PTHR31817">
    <property type="match status" value="1"/>
</dbReference>
<evidence type="ECO:0000256" key="1">
    <source>
        <dbReference type="ARBA" id="ARBA00001947"/>
    </source>
</evidence>
<organism evidence="5 6">
    <name type="scientific">Sphingobacterium zhuxiongii</name>
    <dbReference type="NCBI Taxonomy" id="2662364"/>
    <lineage>
        <taxon>Bacteria</taxon>
        <taxon>Pseudomonadati</taxon>
        <taxon>Bacteroidota</taxon>
        <taxon>Sphingobacteriia</taxon>
        <taxon>Sphingobacteriales</taxon>
        <taxon>Sphingobacteriaceae</taxon>
        <taxon>Sphingobacterium</taxon>
    </lineage>
</organism>
<evidence type="ECO:0000256" key="3">
    <source>
        <dbReference type="ARBA" id="ARBA00022801"/>
    </source>
</evidence>
<dbReference type="SMART" id="SM01154">
    <property type="entry name" value="DUF1704"/>
    <property type="match status" value="1"/>
</dbReference>
<evidence type="ECO:0000313" key="6">
    <source>
        <dbReference type="Proteomes" id="UP000326921"/>
    </source>
</evidence>
<dbReference type="InterPro" id="IPR012548">
    <property type="entry name" value="MATCAP"/>
</dbReference>
<protein>
    <submittedName>
        <fullName evidence="5">DUF1704 domain-containing protein</fullName>
    </submittedName>
</protein>
<keyword evidence="2" id="KW-0645">Protease</keyword>
<dbReference type="GO" id="GO:0008237">
    <property type="term" value="F:metallopeptidase activity"/>
    <property type="evidence" value="ECO:0007669"/>
    <property type="project" value="UniProtKB-KW"/>
</dbReference>
<dbReference type="GO" id="GO:0080164">
    <property type="term" value="P:regulation of nitric oxide metabolic process"/>
    <property type="evidence" value="ECO:0007669"/>
    <property type="project" value="TreeGrafter"/>
</dbReference>
<keyword evidence="4" id="KW-0482">Metalloprotease</keyword>
<evidence type="ECO:0000256" key="2">
    <source>
        <dbReference type="ARBA" id="ARBA00022670"/>
    </source>
</evidence>